<feature type="compositionally biased region" description="Low complexity" evidence="1">
    <location>
        <begin position="273"/>
        <end position="294"/>
    </location>
</feature>
<dbReference type="SUPFAM" id="SSF47090">
    <property type="entry name" value="PGBD-like"/>
    <property type="match status" value="1"/>
</dbReference>
<organism evidence="3 4">
    <name type="scientific">Swingsia samuiensis</name>
    <dbReference type="NCBI Taxonomy" id="1293412"/>
    <lineage>
        <taxon>Bacteria</taxon>
        <taxon>Pseudomonadati</taxon>
        <taxon>Pseudomonadota</taxon>
        <taxon>Alphaproteobacteria</taxon>
        <taxon>Acetobacterales</taxon>
        <taxon>Acetobacteraceae</taxon>
        <taxon>Swingsia</taxon>
    </lineage>
</organism>
<dbReference type="EMBL" id="CP038141">
    <property type="protein sequence ID" value="QDH16315.1"/>
    <property type="molecule type" value="Genomic_DNA"/>
</dbReference>
<dbReference type="InterPro" id="IPR036365">
    <property type="entry name" value="PGBD-like_sf"/>
</dbReference>
<name>A0A4Y6UJY7_9PROT</name>
<dbReference type="OrthoDB" id="7283788at2"/>
<dbReference type="Proteomes" id="UP000316313">
    <property type="component" value="Chromosome"/>
</dbReference>
<evidence type="ECO:0000256" key="1">
    <source>
        <dbReference type="SAM" id="MobiDB-lite"/>
    </source>
</evidence>
<feature type="domain" description="Peptidoglycan binding-like" evidence="2">
    <location>
        <begin position="314"/>
        <end position="363"/>
    </location>
</feature>
<protein>
    <recommendedName>
        <fullName evidence="2">Peptidoglycan binding-like domain-containing protein</fullName>
    </recommendedName>
</protein>
<reference evidence="3 4" key="1">
    <citation type="submission" date="2019-03" db="EMBL/GenBank/DDBJ databases">
        <title>The complete genome sequence of Swingsia samuiensis NBRC107927(T).</title>
        <authorList>
            <person name="Chua K.-O."/>
            <person name="Chan K.-G."/>
            <person name="See-Too W.-S."/>
        </authorList>
    </citation>
    <scope>NUCLEOTIDE SEQUENCE [LARGE SCALE GENOMIC DNA]</scope>
    <source>
        <strain evidence="3 4">AH83</strain>
    </source>
</reference>
<dbReference type="AlphaFoldDB" id="A0A4Y6UJY7"/>
<sequence>MSFTRQITALTQASRVICPKSALRRAMLSFLAGGAFLVTSQAMAKPSLVTLIDLYAGKSDQQTACSSSLVELRNALDSIGIPTSRPAVPTADALRMVLSQVANQGGTGPKMVVVCGEGMALDGQLFIAPADLSAATSDLSRKGVSADTFSRVAGPGSLTALDISALPGATISSEAGDQWTNAAPANTSRLLSVEHSTDTASLVHRLTAAAKGHGDVMFASFLGVPAGSAQPSAPVVEQHAPAVPPQPAKEVPAPQQPVEKPTPAPEKQADNHAATSASTQPQASNANVAHVAAPKPAPHPKAVRRLVKHYKPNPELHQAQLGLLANGYYHGQVSGFNNAATVRAIRDYQKKVGHPVTGKLTADEQTTLTGGK</sequence>
<dbReference type="Gene3D" id="1.10.101.10">
    <property type="entry name" value="PGBD-like superfamily/PGBD"/>
    <property type="match status" value="1"/>
</dbReference>
<gene>
    <name evidence="3" type="ORF">E3D00_01045</name>
</gene>
<dbReference type="Pfam" id="PF01471">
    <property type="entry name" value="PG_binding_1"/>
    <property type="match status" value="1"/>
</dbReference>
<evidence type="ECO:0000313" key="3">
    <source>
        <dbReference type="EMBL" id="QDH16315.1"/>
    </source>
</evidence>
<evidence type="ECO:0000259" key="2">
    <source>
        <dbReference type="Pfam" id="PF01471"/>
    </source>
</evidence>
<dbReference type="KEGG" id="ssam:E3D00_01045"/>
<proteinExistence type="predicted"/>
<dbReference type="InterPro" id="IPR036366">
    <property type="entry name" value="PGBDSf"/>
</dbReference>
<feature type="region of interest" description="Disordered" evidence="1">
    <location>
        <begin position="228"/>
        <end position="298"/>
    </location>
</feature>
<dbReference type="RefSeq" id="WP_141459164.1">
    <property type="nucleotide sequence ID" value="NZ_CP038141.1"/>
</dbReference>
<accession>A0A4Y6UJY7</accession>
<dbReference type="InterPro" id="IPR002477">
    <property type="entry name" value="Peptidoglycan-bd-like"/>
</dbReference>
<evidence type="ECO:0000313" key="4">
    <source>
        <dbReference type="Proteomes" id="UP000316313"/>
    </source>
</evidence>
<keyword evidence="4" id="KW-1185">Reference proteome</keyword>